<feature type="region of interest" description="Adenylyl removase" evidence="7">
    <location>
        <begin position="1"/>
        <end position="471"/>
    </location>
</feature>
<comment type="similarity">
    <text evidence="7">Belongs to the GlnE family.</text>
</comment>
<dbReference type="Gene3D" id="3.30.460.10">
    <property type="entry name" value="Beta Polymerase, domain 2"/>
    <property type="match status" value="2"/>
</dbReference>
<gene>
    <name evidence="7 10" type="primary">glnE</name>
    <name evidence="10" type="ORF">NCTC12860_01537</name>
</gene>
<dbReference type="GO" id="GO:0047388">
    <property type="term" value="F:[glutamine synthetase]-adenylyl-L-tyrosine phosphorylase activity"/>
    <property type="evidence" value="ECO:0007669"/>
    <property type="project" value="UniProtKB-EC"/>
</dbReference>
<dbReference type="PANTHER" id="PTHR30621">
    <property type="entry name" value="GLUTAMINE SYNTHETASE ADENYLYLTRANSFERASE"/>
    <property type="match status" value="1"/>
</dbReference>
<dbReference type="AlphaFoldDB" id="A0A336NHW5"/>
<keyword evidence="3 7" id="KW-0547">Nucleotide-binding</keyword>
<dbReference type="CDD" id="cd05401">
    <property type="entry name" value="NT_GlnE_GlnD_like"/>
    <property type="match status" value="2"/>
</dbReference>
<evidence type="ECO:0000256" key="5">
    <source>
        <dbReference type="ARBA" id="ARBA00022842"/>
    </source>
</evidence>
<dbReference type="GO" id="GO:0005524">
    <property type="term" value="F:ATP binding"/>
    <property type="evidence" value="ECO:0007669"/>
    <property type="project" value="UniProtKB-UniRule"/>
</dbReference>
<dbReference type="InterPro" id="IPR023057">
    <property type="entry name" value="GlnE"/>
</dbReference>
<dbReference type="InterPro" id="IPR013546">
    <property type="entry name" value="PII_UdlTrfase/GS_AdlTrfase"/>
</dbReference>
<dbReference type="PANTHER" id="PTHR30621:SF0">
    <property type="entry name" value="BIFUNCTIONAL GLUTAMINE SYNTHETASE ADENYLYLTRANSFERASE_ADENYLYL-REMOVING ENZYME"/>
    <property type="match status" value="1"/>
</dbReference>
<keyword evidence="1 7" id="KW-0808">Transferase</keyword>
<evidence type="ECO:0000256" key="2">
    <source>
        <dbReference type="ARBA" id="ARBA00022695"/>
    </source>
</evidence>
<feature type="domain" description="PII-uridylyltransferase/Glutamine-synthetase adenylyltransferase" evidence="9">
    <location>
        <begin position="327"/>
        <end position="467"/>
    </location>
</feature>
<keyword evidence="4 7" id="KW-0067">ATP-binding</keyword>
<comment type="catalytic activity">
    <reaction evidence="7">
        <text>[glutamine synthetase]-L-tyrosine + ATP = [glutamine synthetase]-O(4)-(5'-adenylyl)-L-tyrosine + diphosphate</text>
        <dbReference type="Rhea" id="RHEA:18589"/>
        <dbReference type="Rhea" id="RHEA-COMP:10660"/>
        <dbReference type="Rhea" id="RHEA-COMP:10661"/>
        <dbReference type="ChEBI" id="CHEBI:30616"/>
        <dbReference type="ChEBI" id="CHEBI:33019"/>
        <dbReference type="ChEBI" id="CHEBI:46858"/>
        <dbReference type="ChEBI" id="CHEBI:83624"/>
        <dbReference type="EC" id="2.7.7.42"/>
    </reaction>
</comment>
<dbReference type="GO" id="GO:0000820">
    <property type="term" value="P:regulation of glutamine family amino acid metabolic process"/>
    <property type="evidence" value="ECO:0007669"/>
    <property type="project" value="UniProtKB-UniRule"/>
</dbReference>
<dbReference type="GO" id="GO:0016874">
    <property type="term" value="F:ligase activity"/>
    <property type="evidence" value="ECO:0007669"/>
    <property type="project" value="UniProtKB-KW"/>
</dbReference>
<dbReference type="Gene3D" id="1.20.120.330">
    <property type="entry name" value="Nucleotidyltransferases domain 2"/>
    <property type="match status" value="2"/>
</dbReference>
<dbReference type="NCBIfam" id="NF008292">
    <property type="entry name" value="PRK11072.1"/>
    <property type="match status" value="1"/>
</dbReference>
<comment type="catalytic activity">
    <reaction evidence="7">
        <text>[glutamine synthetase]-O(4)-(5'-adenylyl)-L-tyrosine + phosphate = [glutamine synthetase]-L-tyrosine + ADP</text>
        <dbReference type="Rhea" id="RHEA:43716"/>
        <dbReference type="Rhea" id="RHEA-COMP:10660"/>
        <dbReference type="Rhea" id="RHEA-COMP:10661"/>
        <dbReference type="ChEBI" id="CHEBI:43474"/>
        <dbReference type="ChEBI" id="CHEBI:46858"/>
        <dbReference type="ChEBI" id="CHEBI:83624"/>
        <dbReference type="ChEBI" id="CHEBI:456216"/>
        <dbReference type="EC" id="2.7.7.89"/>
    </reaction>
</comment>
<evidence type="ECO:0000256" key="3">
    <source>
        <dbReference type="ARBA" id="ARBA00022741"/>
    </source>
</evidence>
<dbReference type="Gene3D" id="1.20.120.1510">
    <property type="match status" value="1"/>
</dbReference>
<evidence type="ECO:0000313" key="11">
    <source>
        <dbReference type="Proteomes" id="UP000253846"/>
    </source>
</evidence>
<dbReference type="EC" id="2.7.7.42" evidence="7"/>
<evidence type="ECO:0000256" key="1">
    <source>
        <dbReference type="ARBA" id="ARBA00022679"/>
    </source>
</evidence>
<evidence type="ECO:0000256" key="6">
    <source>
        <dbReference type="ARBA" id="ARBA00023268"/>
    </source>
</evidence>
<feature type="region of interest" description="Adenylyl transferase" evidence="7">
    <location>
        <begin position="474"/>
        <end position="981"/>
    </location>
</feature>
<dbReference type="EMBL" id="UFTD01000002">
    <property type="protein sequence ID" value="SSZ40388.1"/>
    <property type="molecule type" value="Genomic_DNA"/>
</dbReference>
<dbReference type="Proteomes" id="UP000253846">
    <property type="component" value="Unassembled WGS sequence"/>
</dbReference>
<keyword evidence="5 7" id="KW-0460">Magnesium</keyword>
<feature type="domain" description="Glutamate-ammonia ligase adenylyltransferase repeated" evidence="8">
    <location>
        <begin position="580"/>
        <end position="823"/>
    </location>
</feature>
<evidence type="ECO:0000313" key="10">
    <source>
        <dbReference type="EMBL" id="SSZ40388.1"/>
    </source>
</evidence>
<dbReference type="OMA" id="EFMVQYA"/>
<dbReference type="GO" id="GO:0008882">
    <property type="term" value="F:[glutamate-ammonia-ligase] adenylyltransferase activity"/>
    <property type="evidence" value="ECO:0007669"/>
    <property type="project" value="UniProtKB-UniRule"/>
</dbReference>
<accession>A0A336NHW5</accession>
<dbReference type="GO" id="GO:0000287">
    <property type="term" value="F:magnesium ion binding"/>
    <property type="evidence" value="ECO:0007669"/>
    <property type="project" value="UniProtKB-UniRule"/>
</dbReference>
<keyword evidence="6 7" id="KW-0511">Multifunctional enzyme</keyword>
<feature type="domain" description="Glutamate-ammonia ligase adenylyltransferase repeated" evidence="8">
    <location>
        <begin position="60"/>
        <end position="305"/>
    </location>
</feature>
<evidence type="ECO:0000259" key="8">
    <source>
        <dbReference type="Pfam" id="PF03710"/>
    </source>
</evidence>
<sequence length="981" mass="110740">MLFKGAQTKQAFLKTQLLPLYPLDKSGSQWLKDMEEQARKEGLESLVSLISESGTQIDFISSVMTLSPFLREVLIANPSYLSALLNVDIETRLSEIIDDITAIDKDETINETSLMAALRRKKREAHVLIALADLSGVFTYEVSCAWLTRLGEAALSVALRFLLREAHDHGKINLLSRENPEKDCGLIILGMGKLGAGELNYSSDIDLIVFIDETSPHIGNLSESVDVFSKMVRRLIRIIQERTAEGYVFRLDFRLRPDPGSTPLALPVRTALRYYEGRGQNWERAAMIKARPVAGDKRAGFNFLKELFPYVWRKYLDYAAIADIHSIKRQIHAHKNYGQIAAYGHNIKLGRGGIREIEFFVQTQQLIAGGRFPQLRGRQTVAMLAELHTLGWISEKTRNSLIKSYAFLRNVEHRIQMLFDEQTHLLPNDIAQFTSVAYLMGYQDSSSFIRDLLKTLQVVEKHYAALFENEQELGLEIGNLVFTGEEDDPETLITLSRLGFERASDICRIMRTLHCGRYKATQSAEARERLTELTPALLKAFGGTKRADEAMLRFDSFLQGLPSGIQLFSLLQSNPSLLDMLVLIMGAAPRLAEIITRRSHVFDGMLDPNILSELPTKTYLEKRLEYFLENIFPYEEILDHLRIFADEQRFLIGIRILNGAITGERAGFAFTALADLMITKTFAAVQEEFSRLHGSVKGGRVGILGMGKLGSRELTADSDVDLVLLYEHDDDAEISDGEKPLYISQYYTRLAQRLISALSTLTSQGVLYVVDLRLRPLGNKGPVAVSFPFFKKYYRQEAWIWEYLALTRARGIAGDPDFLQKLENEVCAIIAISRDKKEVAKEVCEMRSLIAKEKPPKNQWDLKTMSGGIMDLEFIAQFSLITHVIEFQIGATTADILDHLPNSFLNQSCIADLHYAYRLYTNLSQIIRLCLNDSLDPNNMPPGLSDLLLNSVGEPDLLRVEKLIAETGQLVCSVFTKIMKH</sequence>
<dbReference type="Pfam" id="PF03710">
    <property type="entry name" value="GlnE"/>
    <property type="match status" value="2"/>
</dbReference>
<protein>
    <recommendedName>
        <fullName evidence="7">Bifunctional glutamine synthetase adenylyltransferase/adenylyl-removing enzyme</fullName>
    </recommendedName>
    <alternativeName>
        <fullName evidence="7">ATP:glutamine synthetase adenylyltransferase</fullName>
    </alternativeName>
    <alternativeName>
        <fullName evidence="7">ATase</fullName>
    </alternativeName>
    <domain>
        <recommendedName>
            <fullName evidence="7">Glutamine synthetase adenylyl-L-tyrosine phosphorylase</fullName>
            <ecNumber evidence="7">2.7.7.89</ecNumber>
        </recommendedName>
        <alternativeName>
            <fullName evidence="7">Adenylyl removase</fullName>
            <shortName evidence="7">AR</shortName>
            <shortName evidence="7">AT-N</shortName>
        </alternativeName>
    </domain>
    <domain>
        <recommendedName>
            <fullName evidence="7">Glutamine synthetase adenylyl transferase</fullName>
            <ecNumber evidence="7">2.7.7.42</ecNumber>
        </recommendedName>
        <alternativeName>
            <fullName evidence="7">Adenylyl transferase</fullName>
            <shortName evidence="7">AT</shortName>
            <shortName evidence="7">AT-C</shortName>
        </alternativeName>
    </domain>
</protein>
<dbReference type="Pfam" id="PF08335">
    <property type="entry name" value="GlnD_UR_UTase"/>
    <property type="match status" value="1"/>
</dbReference>
<keyword evidence="10" id="KW-0436">Ligase</keyword>
<comment type="cofactor">
    <cofactor evidence="7">
        <name>Mg(2+)</name>
        <dbReference type="ChEBI" id="CHEBI:18420"/>
    </cofactor>
</comment>
<evidence type="ECO:0000259" key="9">
    <source>
        <dbReference type="Pfam" id="PF08335"/>
    </source>
</evidence>
<dbReference type="InterPro" id="IPR043519">
    <property type="entry name" value="NT_sf"/>
</dbReference>
<dbReference type="NCBIfam" id="NF010706">
    <property type="entry name" value="PRK14108.1"/>
    <property type="match status" value="1"/>
</dbReference>
<dbReference type="GO" id="GO:0005829">
    <property type="term" value="C:cytosol"/>
    <property type="evidence" value="ECO:0007669"/>
    <property type="project" value="TreeGrafter"/>
</dbReference>
<organism evidence="10 11">
    <name type="scientific">Bartonella grahamii</name>
    <dbReference type="NCBI Taxonomy" id="33045"/>
    <lineage>
        <taxon>Bacteria</taxon>
        <taxon>Pseudomonadati</taxon>
        <taxon>Pseudomonadota</taxon>
        <taxon>Alphaproteobacteria</taxon>
        <taxon>Hyphomicrobiales</taxon>
        <taxon>Bartonellaceae</taxon>
        <taxon>Bartonella</taxon>
    </lineage>
</organism>
<proteinExistence type="inferred from homology"/>
<dbReference type="InterPro" id="IPR005190">
    <property type="entry name" value="GlnE_rpt_dom"/>
</dbReference>
<evidence type="ECO:0000256" key="4">
    <source>
        <dbReference type="ARBA" id="ARBA00022840"/>
    </source>
</evidence>
<dbReference type="SUPFAM" id="SSF81301">
    <property type="entry name" value="Nucleotidyltransferase"/>
    <property type="match status" value="2"/>
</dbReference>
<dbReference type="EC" id="2.7.7.89" evidence="7"/>
<evidence type="ECO:0000256" key="7">
    <source>
        <dbReference type="HAMAP-Rule" id="MF_00802"/>
    </source>
</evidence>
<dbReference type="RefSeq" id="WP_012754870.1">
    <property type="nucleotide sequence ID" value="NZ_CACVBG010000002.1"/>
</dbReference>
<dbReference type="SUPFAM" id="SSF81593">
    <property type="entry name" value="Nucleotidyltransferase substrate binding subunit/domain"/>
    <property type="match status" value="2"/>
</dbReference>
<comment type="function">
    <text evidence="7">Involved in the regulation of glutamine synthetase GlnA, a key enzyme in the process to assimilate ammonia. When cellular nitrogen levels are high, the C-terminal adenylyl transferase (AT) inactivates GlnA by covalent transfer of an adenylyl group from ATP to specific tyrosine residue of GlnA, thus reducing its activity. Conversely, when nitrogen levels are low, the N-terminal adenylyl removase (AR) activates GlnA by removing the adenylyl group by phosphorolysis, increasing its activity. The regulatory region of GlnE binds the signal transduction protein PII (GlnB) which indicates the nitrogen status of the cell.</text>
</comment>
<reference evidence="10 11" key="1">
    <citation type="submission" date="2018-06" db="EMBL/GenBank/DDBJ databases">
        <authorList>
            <consortium name="Pathogen Informatics"/>
            <person name="Doyle S."/>
        </authorList>
    </citation>
    <scope>NUCLEOTIDE SEQUENCE [LARGE SCALE GENOMIC DNA]</scope>
    <source>
        <strain evidence="10 11">NCTC12860</strain>
    </source>
</reference>
<dbReference type="HAMAP" id="MF_00802">
    <property type="entry name" value="GlnE"/>
    <property type="match status" value="1"/>
</dbReference>
<name>A0A336NHW5_BARGR</name>
<keyword evidence="2 7" id="KW-0548">Nucleotidyltransferase</keyword>